<gene>
    <name evidence="6" type="ORF">AZI85_07415</name>
    <name evidence="7" type="ORF">AZI87_02830</name>
</gene>
<dbReference type="PANTHER" id="PTHR42792">
    <property type="entry name" value="FLAGELLIN"/>
    <property type="match status" value="1"/>
</dbReference>
<comment type="similarity">
    <text evidence="1 3">Belongs to the bacterial flagellin family.</text>
</comment>
<dbReference type="InterPro" id="IPR046358">
    <property type="entry name" value="Flagellin_C"/>
</dbReference>
<dbReference type="RefSeq" id="WP_063204906.1">
    <property type="nucleotide sequence ID" value="NZ_CP168967.1"/>
</dbReference>
<evidence type="ECO:0000313" key="7">
    <source>
        <dbReference type="EMBL" id="KYG68208.1"/>
    </source>
</evidence>
<dbReference type="GO" id="GO:0009288">
    <property type="term" value="C:bacterial-type flagellum"/>
    <property type="evidence" value="ECO:0007669"/>
    <property type="project" value="UniProtKB-SubCell"/>
</dbReference>
<feature type="domain" description="Flagellin C-terminal" evidence="5">
    <location>
        <begin position="192"/>
        <end position="275"/>
    </location>
</feature>
<dbReference type="Proteomes" id="UP000075391">
    <property type="component" value="Unassembled WGS sequence"/>
</dbReference>
<keyword evidence="3" id="KW-0964">Secreted</keyword>
<organism evidence="6 8">
    <name type="scientific">Bdellovibrio bacteriovorus</name>
    <dbReference type="NCBI Taxonomy" id="959"/>
    <lineage>
        <taxon>Bacteria</taxon>
        <taxon>Pseudomonadati</taxon>
        <taxon>Bdellovibrionota</taxon>
        <taxon>Bdellovibrionia</taxon>
        <taxon>Bdellovibrionales</taxon>
        <taxon>Pseudobdellovibrionaceae</taxon>
        <taxon>Bdellovibrio</taxon>
    </lineage>
</organism>
<comment type="function">
    <text evidence="3">Flagellin is the subunit protein which polymerizes to form the filaments of bacterial flagella.</text>
</comment>
<evidence type="ECO:0000256" key="3">
    <source>
        <dbReference type="RuleBase" id="RU362073"/>
    </source>
</evidence>
<dbReference type="GO" id="GO:0005198">
    <property type="term" value="F:structural molecule activity"/>
    <property type="evidence" value="ECO:0007669"/>
    <property type="project" value="UniProtKB-UniRule"/>
</dbReference>
<evidence type="ECO:0000313" key="6">
    <source>
        <dbReference type="EMBL" id="KYG62024.1"/>
    </source>
</evidence>
<dbReference type="Pfam" id="PF00700">
    <property type="entry name" value="Flagellin_C"/>
    <property type="match status" value="1"/>
</dbReference>
<sequence length="277" mass="29093">MGMRVTTNISAINAQRNLVGSQRAINDSMAKLASGSRINKAADDAAGLAISEGLKAQIRSAAQAQRNANDGISMVQTAEGGLNEIGNIVVRLRELGIQAASDTVGETERGMLNKEVQQLKSEIQRISSVTTWGTTKLLDGSSPKFDFQVGLFNNAEEDRISFNAGENVATLDALGLSGVDFSSKEGAQDALAMLDNAQTSISGTRANLGALQNRLTSTVDNLGVAQENLSAANSRIRDTDVAQASSEMTRNNILLQAGTSTLAQANQSNQLALKLIG</sequence>
<reference evidence="8 9" key="1">
    <citation type="submission" date="2016-03" db="EMBL/GenBank/DDBJ databases">
        <authorList>
            <person name="Ploux O."/>
        </authorList>
    </citation>
    <scope>NUCLEOTIDE SEQUENCE [LARGE SCALE GENOMIC DNA]</scope>
    <source>
        <strain evidence="6 8">BER2</strain>
        <strain evidence="7 9">EC13</strain>
    </source>
</reference>
<dbReference type="GO" id="GO:0005576">
    <property type="term" value="C:extracellular region"/>
    <property type="evidence" value="ECO:0007669"/>
    <property type="project" value="UniProtKB-SubCell"/>
</dbReference>
<protein>
    <recommendedName>
        <fullName evidence="3">Flagellin</fullName>
    </recommendedName>
</protein>
<dbReference type="EMBL" id="LUKF01000016">
    <property type="protein sequence ID" value="KYG62024.1"/>
    <property type="molecule type" value="Genomic_DNA"/>
</dbReference>
<proteinExistence type="inferred from homology"/>
<keyword evidence="6" id="KW-0282">Flagellum</keyword>
<comment type="subcellular location">
    <subcellularLocation>
        <location evidence="3">Secreted</location>
    </subcellularLocation>
    <subcellularLocation>
        <location evidence="3">Bacterial flagellum</location>
    </subcellularLocation>
</comment>
<dbReference type="OrthoDB" id="9789525at2"/>
<evidence type="ECO:0000313" key="9">
    <source>
        <dbReference type="Proteomes" id="UP000075799"/>
    </source>
</evidence>
<dbReference type="InterPro" id="IPR001492">
    <property type="entry name" value="Flagellin"/>
</dbReference>
<dbReference type="Gene3D" id="6.10.10.10">
    <property type="entry name" value="Flagellar export chaperone, C-terminal domain"/>
    <property type="match status" value="1"/>
</dbReference>
<dbReference type="PANTHER" id="PTHR42792:SF2">
    <property type="entry name" value="FLAGELLIN"/>
    <property type="match status" value="1"/>
</dbReference>
<evidence type="ECO:0000313" key="8">
    <source>
        <dbReference type="Proteomes" id="UP000075391"/>
    </source>
</evidence>
<keyword evidence="6" id="KW-0969">Cilium</keyword>
<dbReference type="PRINTS" id="PR00207">
    <property type="entry name" value="FLAGELLIN"/>
</dbReference>
<feature type="domain" description="Flagellin N-terminal" evidence="4">
    <location>
        <begin position="5"/>
        <end position="141"/>
    </location>
</feature>
<name>A0A150WGD1_BDEBC</name>
<evidence type="ECO:0000256" key="1">
    <source>
        <dbReference type="ARBA" id="ARBA00005709"/>
    </source>
</evidence>
<dbReference type="EMBL" id="LUKD01000001">
    <property type="protein sequence ID" value="KYG68208.1"/>
    <property type="molecule type" value="Genomic_DNA"/>
</dbReference>
<dbReference type="InterPro" id="IPR042187">
    <property type="entry name" value="Flagellin_C_sub2"/>
</dbReference>
<evidence type="ECO:0000256" key="2">
    <source>
        <dbReference type="ARBA" id="ARBA00023143"/>
    </source>
</evidence>
<comment type="caution">
    <text evidence="6">The sequence shown here is derived from an EMBL/GenBank/DDBJ whole genome shotgun (WGS) entry which is preliminary data.</text>
</comment>
<keyword evidence="2 3" id="KW-0975">Bacterial flagellum</keyword>
<dbReference type="SUPFAM" id="SSF64518">
    <property type="entry name" value="Phase 1 flagellin"/>
    <property type="match status" value="1"/>
</dbReference>
<dbReference type="InterPro" id="IPR001029">
    <property type="entry name" value="Flagellin_N"/>
</dbReference>
<evidence type="ECO:0000259" key="5">
    <source>
        <dbReference type="Pfam" id="PF00700"/>
    </source>
</evidence>
<dbReference type="AlphaFoldDB" id="A0A150WGD1"/>
<dbReference type="Proteomes" id="UP000075799">
    <property type="component" value="Unassembled WGS sequence"/>
</dbReference>
<dbReference type="Gene3D" id="1.20.1330.10">
    <property type="entry name" value="f41 fragment of flagellin, N-terminal domain"/>
    <property type="match status" value="1"/>
</dbReference>
<keyword evidence="6" id="KW-0966">Cell projection</keyword>
<dbReference type="Pfam" id="PF00669">
    <property type="entry name" value="Flagellin_N"/>
    <property type="match status" value="1"/>
</dbReference>
<accession>A0A150WGD1</accession>
<evidence type="ECO:0000259" key="4">
    <source>
        <dbReference type="Pfam" id="PF00669"/>
    </source>
</evidence>